<organism evidence="1 2">
    <name type="scientific">Bacillus thuringiensis</name>
    <dbReference type="NCBI Taxonomy" id="1428"/>
    <lineage>
        <taxon>Bacteria</taxon>
        <taxon>Bacillati</taxon>
        <taxon>Bacillota</taxon>
        <taxon>Bacilli</taxon>
        <taxon>Bacillales</taxon>
        <taxon>Bacillaceae</taxon>
        <taxon>Bacillus</taxon>
        <taxon>Bacillus cereus group</taxon>
    </lineage>
</organism>
<name>A0A4R4B1P4_BACTU</name>
<dbReference type="Pfam" id="PF13053">
    <property type="entry name" value="DUF3914"/>
    <property type="match status" value="1"/>
</dbReference>
<accession>A0A4R4B1P4</accession>
<evidence type="ECO:0000313" key="2">
    <source>
        <dbReference type="Proteomes" id="UP000295285"/>
    </source>
</evidence>
<proteinExistence type="predicted"/>
<sequence length="121" mass="13829">MEFGLHAHRVNQSTIYSTVGTEKNTQDFPSTQGKEATNDFAIKFDIRSSEKEGKQSSVKFTEMDLWKMLKDKGVPLWIIMEMLNKFHADKEKESSQTKNDSPTDVTNTIELTNVTRLDVVL</sequence>
<reference evidence="1 2" key="1">
    <citation type="submission" date="2019-03" db="EMBL/GenBank/DDBJ databases">
        <title>Above-ground endophytic microbial communities from plants in different locations in the United States.</title>
        <authorList>
            <person name="Frank C."/>
        </authorList>
    </citation>
    <scope>NUCLEOTIDE SEQUENCE [LARGE SCALE GENOMIC DNA]</scope>
    <source>
        <strain evidence="1 2">LP_2_YM</strain>
    </source>
</reference>
<protein>
    <submittedName>
        <fullName evidence="1">Uncharacterized protein DUF3914</fullName>
    </submittedName>
</protein>
<dbReference type="Proteomes" id="UP000295285">
    <property type="component" value="Unassembled WGS sequence"/>
</dbReference>
<dbReference type="EMBL" id="SMDG01000029">
    <property type="protein sequence ID" value="TCW46268.1"/>
    <property type="molecule type" value="Genomic_DNA"/>
</dbReference>
<dbReference type="RefSeq" id="WP_131935173.1">
    <property type="nucleotide sequence ID" value="NZ_SMDF01000030.1"/>
</dbReference>
<comment type="caution">
    <text evidence="1">The sequence shown here is derived from an EMBL/GenBank/DDBJ whole genome shotgun (WGS) entry which is preliminary data.</text>
</comment>
<evidence type="ECO:0000313" key="1">
    <source>
        <dbReference type="EMBL" id="TCW46268.1"/>
    </source>
</evidence>
<dbReference type="InterPro" id="IPR025025">
    <property type="entry name" value="DUF3914"/>
</dbReference>
<gene>
    <name evidence="1" type="ORF">EC910_12941</name>
</gene>
<dbReference type="AlphaFoldDB" id="A0A4R4B1P4"/>